<dbReference type="Pfam" id="PF20149">
    <property type="entry name" value="DUF6532"/>
    <property type="match status" value="1"/>
</dbReference>
<evidence type="ECO:0000313" key="3">
    <source>
        <dbReference type="Proteomes" id="UP000054538"/>
    </source>
</evidence>
<sequence>MTDHLQSMRHLQVMTITSQSQFFMVKASPVRIQMRTPQSSSATDVNLPSVAHPVATIVSNTSGTLPDNNDPSQLQFYAPSIHDIIKHAKQFSHCDIASVNSFPLCPDFNNKAIEYMNEAIAERRSRGLPIPDGWWPQYMSDITRLLWEDIRNWRSSLKKKARSYVCKRYKWDPENCCTVNADIAKRLLDRGFFLKHGDHTNNLAHPALSGLIIDFFYTGPNSMGNIFPEVFEKEVPRATVTLATTAIKLALDEMAAEGKEVTFKQDVYTDVYVNIIGLMTKCDTVPVHRAKTKALRVQWAKIGRNGNSSGTTTGFNVDLD</sequence>
<protein>
    <recommendedName>
        <fullName evidence="1">DUF6532 domain-containing protein</fullName>
    </recommendedName>
</protein>
<feature type="domain" description="DUF6532" evidence="1">
    <location>
        <begin position="88"/>
        <end position="281"/>
    </location>
</feature>
<proteinExistence type="predicted"/>
<evidence type="ECO:0000259" key="1">
    <source>
        <dbReference type="Pfam" id="PF20149"/>
    </source>
</evidence>
<dbReference type="InParanoid" id="A0A0D0CIK7"/>
<keyword evidence="3" id="KW-1185">Reference proteome</keyword>
<evidence type="ECO:0000313" key="2">
    <source>
        <dbReference type="EMBL" id="KIK74988.1"/>
    </source>
</evidence>
<organism evidence="2 3">
    <name type="scientific">Paxillus rubicundulus Ve08.2h10</name>
    <dbReference type="NCBI Taxonomy" id="930991"/>
    <lineage>
        <taxon>Eukaryota</taxon>
        <taxon>Fungi</taxon>
        <taxon>Dikarya</taxon>
        <taxon>Basidiomycota</taxon>
        <taxon>Agaricomycotina</taxon>
        <taxon>Agaricomycetes</taxon>
        <taxon>Agaricomycetidae</taxon>
        <taxon>Boletales</taxon>
        <taxon>Paxilineae</taxon>
        <taxon>Paxillaceae</taxon>
        <taxon>Paxillus</taxon>
    </lineage>
</organism>
<dbReference type="InterPro" id="IPR045341">
    <property type="entry name" value="DUF6532"/>
</dbReference>
<accession>A0A0D0CIK7</accession>
<reference evidence="3" key="2">
    <citation type="submission" date="2015-01" db="EMBL/GenBank/DDBJ databases">
        <title>Evolutionary Origins and Diversification of the Mycorrhizal Mutualists.</title>
        <authorList>
            <consortium name="DOE Joint Genome Institute"/>
            <consortium name="Mycorrhizal Genomics Consortium"/>
            <person name="Kohler A."/>
            <person name="Kuo A."/>
            <person name="Nagy L.G."/>
            <person name="Floudas D."/>
            <person name="Copeland A."/>
            <person name="Barry K.W."/>
            <person name="Cichocki N."/>
            <person name="Veneault-Fourrey C."/>
            <person name="LaButti K."/>
            <person name="Lindquist E.A."/>
            <person name="Lipzen A."/>
            <person name="Lundell T."/>
            <person name="Morin E."/>
            <person name="Murat C."/>
            <person name="Riley R."/>
            <person name="Ohm R."/>
            <person name="Sun H."/>
            <person name="Tunlid A."/>
            <person name="Henrissat B."/>
            <person name="Grigoriev I.V."/>
            <person name="Hibbett D.S."/>
            <person name="Martin F."/>
        </authorList>
    </citation>
    <scope>NUCLEOTIDE SEQUENCE [LARGE SCALE GENOMIC DNA]</scope>
    <source>
        <strain evidence="3">Ve08.2h10</strain>
    </source>
</reference>
<name>A0A0D0CIK7_9AGAM</name>
<dbReference type="Proteomes" id="UP000054538">
    <property type="component" value="Unassembled WGS sequence"/>
</dbReference>
<dbReference type="HOGENOM" id="CLU_060373_0_0_1"/>
<dbReference type="STRING" id="930991.A0A0D0CIK7"/>
<dbReference type="EMBL" id="KN828428">
    <property type="protein sequence ID" value="KIK74988.1"/>
    <property type="molecule type" value="Genomic_DNA"/>
</dbReference>
<reference evidence="2 3" key="1">
    <citation type="submission" date="2014-04" db="EMBL/GenBank/DDBJ databases">
        <authorList>
            <consortium name="DOE Joint Genome Institute"/>
            <person name="Kuo A."/>
            <person name="Kohler A."/>
            <person name="Jargeat P."/>
            <person name="Nagy L.G."/>
            <person name="Floudas D."/>
            <person name="Copeland A."/>
            <person name="Barry K.W."/>
            <person name="Cichocki N."/>
            <person name="Veneault-Fourrey C."/>
            <person name="LaButti K."/>
            <person name="Lindquist E.A."/>
            <person name="Lipzen A."/>
            <person name="Lundell T."/>
            <person name="Morin E."/>
            <person name="Murat C."/>
            <person name="Sun H."/>
            <person name="Tunlid A."/>
            <person name="Henrissat B."/>
            <person name="Grigoriev I.V."/>
            <person name="Hibbett D.S."/>
            <person name="Martin F."/>
            <person name="Nordberg H.P."/>
            <person name="Cantor M.N."/>
            <person name="Hua S.X."/>
        </authorList>
    </citation>
    <scope>NUCLEOTIDE SEQUENCE [LARGE SCALE GENOMIC DNA]</scope>
    <source>
        <strain evidence="2 3">Ve08.2h10</strain>
    </source>
</reference>
<dbReference type="OrthoDB" id="2662476at2759"/>
<dbReference type="AlphaFoldDB" id="A0A0D0CIK7"/>
<gene>
    <name evidence="2" type="ORF">PAXRUDRAFT_19373</name>
</gene>